<feature type="domain" description="DUF7614" evidence="5">
    <location>
        <begin position="1140"/>
        <end position="1305"/>
    </location>
</feature>
<evidence type="ECO:0000259" key="3">
    <source>
        <dbReference type="Pfam" id="PF24587"/>
    </source>
</evidence>
<dbReference type="OrthoDB" id="4356615at2759"/>
<feature type="region of interest" description="Disordered" evidence="1">
    <location>
        <begin position="310"/>
        <end position="473"/>
    </location>
</feature>
<keyword evidence="7" id="KW-1185">Reference proteome</keyword>
<evidence type="ECO:0000313" key="7">
    <source>
        <dbReference type="Proteomes" id="UP000243797"/>
    </source>
</evidence>
<organism evidence="6 7">
    <name type="scientific">Sphaceloma murrayae</name>
    <dbReference type="NCBI Taxonomy" id="2082308"/>
    <lineage>
        <taxon>Eukaryota</taxon>
        <taxon>Fungi</taxon>
        <taxon>Dikarya</taxon>
        <taxon>Ascomycota</taxon>
        <taxon>Pezizomycotina</taxon>
        <taxon>Dothideomycetes</taxon>
        <taxon>Dothideomycetidae</taxon>
        <taxon>Myriangiales</taxon>
        <taxon>Elsinoaceae</taxon>
        <taxon>Sphaceloma</taxon>
    </lineage>
</organism>
<evidence type="ECO:0000256" key="1">
    <source>
        <dbReference type="SAM" id="MobiDB-lite"/>
    </source>
</evidence>
<sequence length="1320" mass="146152">MLTTMTEEPAHTRRHMFKSKWGKILKADDQAKAGKRIAQDDDVSDFLKGASRSNSVASSVTRPIVSPRIDIAAAQRWPDAAQLQHLASGEYKVPSPLPVDVSGRARKRKNLTVRFVNTPPEVIGHGGDETETPPMEIAHLRIALNRSKSARRPEQPQDIVAAPYGGGSPVRPGMADRAQTHQGNSEAFTRLASAGVFADRPPSRDNRVEDDEPRPGMLRRTQTGFSSTGDSPSVSDDDAPPMPSLPPLAPHRAVPTPRIEAPIMFPRDPQDKLPSDRTPKILHKASSDSIYDTQRKMRVEEAQAFSRAYRLSQTFPAGQDGSRPSSRSSDQSYSRPSVDTGGPSFGTVHPEMNTGAQHERVPVRNRPSPSPNRFSGDRFLQPGAMQSHERLTPPITPPTGQAKSAGLAPQDYIEFFKAKTRSRSNSATNRPPSRDTQATNHDSPLQASLPEEPLRVSEKVSEPPAPPHSASDQLYHAQDPQIMTRVRDAGPTQTRVPARRAVPAHTSPSEGSPRTAQRNASDTSDSPHKYTNTKLADQSPQSAMQGPSRRADPLAVAAFEDFGSRVNQMKGVFRLTAQKERGDPSIPTRQWIRCAYWWMHRGRLELETQVRLHQQRGLLTQAHVDVAKAWWVLVENFDEGDSPTDPHDAEEIASLRYYLQTLALWMEKQHILPPTASLIQGQDTRVWLPYPPFSPDLEYLLGCTNPSNRAADVLPLSDTRDYFFYQRMFVIASVSTDDPRSDRMRLPCTLSLMRHRLHYRASVVLASQNELVNVLVGPELGPEKKGPTWHDLTWNAKSCTMTVNLPRGLALKVAMEETDYRSLSAMIEYTRSMDKSFHPGVDESLIYSSPLHEAHYSDKTKGHTFPEGKIRRAYIGVFETVKHQSHENFVQKSHQGFRIMLITPSTSRTLGVVSRSFDARSPALFEVPDAPSEQANQAVILQSPDPNHPWRSLLVFDSRPAFNDFLDLLHGTFKSPLEMTKVSLAVRSFTAETFLDSSSSNASLAVLSRLQWQNADIISGPASTPGASSSSPILNPSLRLILSHSAGTITDRLNLLPGEFQFRLPVDPSPASSILLARLPHNDITQCIDRRAAMPGSLEKLVSVTPSLSSVPTLRTLTFASRADLHAFQQEMTGFRVVADLHPSLFSINRRRMVVSIVKKLEATRVRLQVLKREGGDTRIAVWFENFSHADAMCFAVKGSDEFERVKGEKGAKGGGVRLVEAKFSLPKKAGGEAYNDDDDDDDEDHRHGNGGGGTLDTGAGRDLSRSIKRRFVNVEGLEYMEEHDDITVGFETETDVESFCDALPSTVSSARGFLSKRRN</sequence>
<feature type="region of interest" description="Disordered" evidence="1">
    <location>
        <begin position="147"/>
        <end position="294"/>
    </location>
</feature>
<dbReference type="InterPro" id="IPR056030">
    <property type="entry name" value="DUF7611"/>
</dbReference>
<proteinExistence type="predicted"/>
<feature type="compositionally biased region" description="Pro residues" evidence="1">
    <location>
        <begin position="240"/>
        <end position="249"/>
    </location>
</feature>
<feature type="domain" description="DUF7611" evidence="2">
    <location>
        <begin position="705"/>
        <end position="836"/>
    </location>
</feature>
<dbReference type="InterPro" id="IPR056033">
    <property type="entry name" value="DUF7614"/>
</dbReference>
<dbReference type="Pfam" id="PF24588">
    <property type="entry name" value="DUF7613"/>
    <property type="match status" value="1"/>
</dbReference>
<reference evidence="6 7" key="1">
    <citation type="submission" date="2017-06" db="EMBL/GenBank/DDBJ databases">
        <title>Draft genome sequence of a variant of Elsinoe murrayae.</title>
        <authorList>
            <person name="Cheng Q."/>
        </authorList>
    </citation>
    <scope>NUCLEOTIDE SEQUENCE [LARGE SCALE GENOMIC DNA]</scope>
    <source>
        <strain evidence="6 7">CQ-2017a</strain>
    </source>
</reference>
<feature type="compositionally biased region" description="Low complexity" evidence="1">
    <location>
        <begin position="318"/>
        <end position="337"/>
    </location>
</feature>
<feature type="region of interest" description="Disordered" evidence="1">
    <location>
        <begin position="489"/>
        <end position="551"/>
    </location>
</feature>
<evidence type="ECO:0000259" key="4">
    <source>
        <dbReference type="Pfam" id="PF24588"/>
    </source>
</evidence>
<feature type="compositionally biased region" description="Basic and acidic residues" evidence="1">
    <location>
        <begin position="452"/>
        <end position="461"/>
    </location>
</feature>
<feature type="compositionally biased region" description="Polar residues" evidence="1">
    <location>
        <begin position="506"/>
        <end position="545"/>
    </location>
</feature>
<dbReference type="EMBL" id="NKHZ01000017">
    <property type="protein sequence ID" value="PNS20839.1"/>
    <property type="molecule type" value="Genomic_DNA"/>
</dbReference>
<evidence type="ECO:0000313" key="6">
    <source>
        <dbReference type="EMBL" id="PNS20839.1"/>
    </source>
</evidence>
<dbReference type="InParanoid" id="A0A2K1R0L4"/>
<protein>
    <submittedName>
        <fullName evidence="6">Protein kinase byr2</fullName>
    </submittedName>
</protein>
<evidence type="ECO:0000259" key="2">
    <source>
        <dbReference type="Pfam" id="PF24586"/>
    </source>
</evidence>
<dbReference type="Pfam" id="PF24587">
    <property type="entry name" value="DUF7612"/>
    <property type="match status" value="1"/>
</dbReference>
<feature type="compositionally biased region" description="Acidic residues" evidence="1">
    <location>
        <begin position="1235"/>
        <end position="1244"/>
    </location>
</feature>
<dbReference type="InterPro" id="IPR056031">
    <property type="entry name" value="DUF7612"/>
</dbReference>
<dbReference type="Proteomes" id="UP000243797">
    <property type="component" value="Unassembled WGS sequence"/>
</dbReference>
<comment type="caution">
    <text evidence="6">The sequence shown here is derived from an EMBL/GenBank/DDBJ whole genome shotgun (WGS) entry which is preliminary data.</text>
</comment>
<feature type="compositionally biased region" description="Polar residues" evidence="1">
    <location>
        <begin position="423"/>
        <end position="446"/>
    </location>
</feature>
<dbReference type="InterPro" id="IPR056032">
    <property type="entry name" value="DUF7613"/>
</dbReference>
<feature type="region of interest" description="Disordered" evidence="1">
    <location>
        <begin position="1230"/>
        <end position="1262"/>
    </location>
</feature>
<name>A0A2K1R0L4_9PEZI</name>
<feature type="compositionally biased region" description="Low complexity" evidence="1">
    <location>
        <begin position="364"/>
        <end position="373"/>
    </location>
</feature>
<accession>A0A2K1R0L4</accession>
<dbReference type="STRING" id="2082308.A0A2K1R0L4"/>
<keyword evidence="6" id="KW-0418">Kinase</keyword>
<feature type="compositionally biased region" description="Basic and acidic residues" evidence="1">
    <location>
        <begin position="268"/>
        <end position="279"/>
    </location>
</feature>
<dbReference type="GO" id="GO:0016301">
    <property type="term" value="F:kinase activity"/>
    <property type="evidence" value="ECO:0007669"/>
    <property type="project" value="UniProtKB-KW"/>
</dbReference>
<evidence type="ECO:0000259" key="5">
    <source>
        <dbReference type="Pfam" id="PF24589"/>
    </source>
</evidence>
<feature type="domain" description="DUF7612" evidence="3">
    <location>
        <begin position="840"/>
        <end position="972"/>
    </location>
</feature>
<feature type="domain" description="DUF7613" evidence="4">
    <location>
        <begin position="978"/>
        <end position="1133"/>
    </location>
</feature>
<keyword evidence="6" id="KW-0808">Transferase</keyword>
<dbReference type="Pfam" id="PF24586">
    <property type="entry name" value="DUF7611"/>
    <property type="match status" value="1"/>
</dbReference>
<dbReference type="Pfam" id="PF24589">
    <property type="entry name" value="DUF7614"/>
    <property type="match status" value="1"/>
</dbReference>
<feature type="compositionally biased region" description="Polar residues" evidence="1">
    <location>
        <begin position="220"/>
        <end position="229"/>
    </location>
</feature>
<gene>
    <name evidence="6" type="ORF">CAC42_2770</name>
</gene>